<dbReference type="RefSeq" id="WP_067514214.1">
    <property type="nucleotide sequence ID" value="NZ_QNRE01000029.1"/>
</dbReference>
<evidence type="ECO:0000313" key="2">
    <source>
        <dbReference type="EMBL" id="RBO79942.1"/>
    </source>
</evidence>
<dbReference type="AlphaFoldDB" id="A0A366CW91"/>
<protein>
    <submittedName>
        <fullName evidence="2">Uncharacterized protein</fullName>
    </submittedName>
</protein>
<dbReference type="EMBL" id="QNRE01000029">
    <property type="protein sequence ID" value="RBO79942.1"/>
    <property type="molecule type" value="Genomic_DNA"/>
</dbReference>
<dbReference type="Proteomes" id="UP000252586">
    <property type="component" value="Unassembled WGS sequence"/>
</dbReference>
<accession>A0A366CW91</accession>
<evidence type="ECO:0000313" key="3">
    <source>
        <dbReference type="Proteomes" id="UP000252586"/>
    </source>
</evidence>
<proteinExistence type="predicted"/>
<reference evidence="2 3" key="1">
    <citation type="submission" date="2018-06" db="EMBL/GenBank/DDBJ databases">
        <title>Genomic Encyclopedia of Type Strains, Phase IV (KMG-IV): sequencing the most valuable type-strain genomes for metagenomic binning, comparative biology and taxonomic classification.</title>
        <authorList>
            <person name="Goeker M."/>
        </authorList>
    </citation>
    <scope>NUCLEOTIDE SEQUENCE [LARGE SCALE GENOMIC DNA]</scope>
    <source>
        <strain evidence="2 3">DSM 44599</strain>
    </source>
</reference>
<keyword evidence="3" id="KW-1185">Reference proteome</keyword>
<dbReference type="OrthoDB" id="4554293at2"/>
<gene>
    <name evidence="2" type="ORF">DFR74_12918</name>
</gene>
<comment type="caution">
    <text evidence="2">The sequence shown here is derived from an EMBL/GenBank/DDBJ whole genome shotgun (WGS) entry which is preliminary data.</text>
</comment>
<name>A0A366CW91_9NOCA</name>
<organism evidence="2 3">
    <name type="scientific">Nocardia puris</name>
    <dbReference type="NCBI Taxonomy" id="208602"/>
    <lineage>
        <taxon>Bacteria</taxon>
        <taxon>Bacillati</taxon>
        <taxon>Actinomycetota</taxon>
        <taxon>Actinomycetes</taxon>
        <taxon>Mycobacteriales</taxon>
        <taxon>Nocardiaceae</taxon>
        <taxon>Nocardia</taxon>
    </lineage>
</organism>
<evidence type="ECO:0000256" key="1">
    <source>
        <dbReference type="SAM" id="MobiDB-lite"/>
    </source>
</evidence>
<sequence>MPHVFIQEGGASNEFYVVAWDTEDQAHASRIRCGRDGAYRTTPIVEFPEVPDNTWDAIEDLLHGLDDLEPLDGPEGQDPTNAGDDNDDNNHTTDAPDAADTRITEA</sequence>
<feature type="region of interest" description="Disordered" evidence="1">
    <location>
        <begin position="65"/>
        <end position="106"/>
    </location>
</feature>